<name>A0A4Q9MDI2_9APHY</name>
<dbReference type="Pfam" id="PF20151">
    <property type="entry name" value="DUF6533"/>
    <property type="match status" value="1"/>
</dbReference>
<feature type="transmembrane region" description="Helical" evidence="1">
    <location>
        <begin position="89"/>
        <end position="109"/>
    </location>
</feature>
<evidence type="ECO:0000259" key="2">
    <source>
        <dbReference type="Pfam" id="PF20151"/>
    </source>
</evidence>
<dbReference type="EMBL" id="ML143495">
    <property type="protein sequence ID" value="TBU23781.1"/>
    <property type="molecule type" value="Genomic_DNA"/>
</dbReference>
<feature type="transmembrane region" description="Helical" evidence="1">
    <location>
        <begin position="211"/>
        <end position="233"/>
    </location>
</feature>
<feature type="transmembrane region" description="Helical" evidence="1">
    <location>
        <begin position="53"/>
        <end position="77"/>
    </location>
</feature>
<reference evidence="3" key="1">
    <citation type="submission" date="2019-01" db="EMBL/GenBank/DDBJ databases">
        <title>Draft genome sequences of three monokaryotic isolates of the white-rot basidiomycete fungus Dichomitus squalens.</title>
        <authorList>
            <consortium name="DOE Joint Genome Institute"/>
            <person name="Lopez S.C."/>
            <person name="Andreopoulos B."/>
            <person name="Pangilinan J."/>
            <person name="Lipzen A."/>
            <person name="Riley R."/>
            <person name="Ahrendt S."/>
            <person name="Ng V."/>
            <person name="Barry K."/>
            <person name="Daum C."/>
            <person name="Grigoriev I.V."/>
            <person name="Hilden K.S."/>
            <person name="Makela M.R."/>
            <person name="de Vries R.P."/>
        </authorList>
    </citation>
    <scope>NUCLEOTIDE SEQUENCE [LARGE SCALE GENOMIC DNA]</scope>
    <source>
        <strain evidence="3">OM18370.1</strain>
    </source>
</reference>
<keyword evidence="1" id="KW-0472">Membrane</keyword>
<organism evidence="3">
    <name type="scientific">Dichomitus squalens</name>
    <dbReference type="NCBI Taxonomy" id="114155"/>
    <lineage>
        <taxon>Eukaryota</taxon>
        <taxon>Fungi</taxon>
        <taxon>Dikarya</taxon>
        <taxon>Basidiomycota</taxon>
        <taxon>Agaricomycotina</taxon>
        <taxon>Agaricomycetes</taxon>
        <taxon>Polyporales</taxon>
        <taxon>Polyporaceae</taxon>
        <taxon>Dichomitus</taxon>
    </lineage>
</organism>
<dbReference type="InterPro" id="IPR045340">
    <property type="entry name" value="DUF6533"/>
</dbReference>
<accession>A0A4Q9MDI2</accession>
<feature type="domain" description="DUF6533" evidence="2">
    <location>
        <begin position="23"/>
        <end position="63"/>
    </location>
</feature>
<dbReference type="AlphaFoldDB" id="A0A4Q9MDI2"/>
<sequence length="326" mass="35807">MTSELLNEAVANAEQNFLFLAFAYAALALLLYEGLVTLHHEVNFMWCRGRAPIIIVYCAIRHAQLASIILNLIVFFFSSTSSMMCTSLTLLSSVFVIIPYLGWAAFLGWRAYALSGNHTLLCVFVSLCSVSFSVPSLFQIAVQSLTYSGTPPACTGIMPEGYVDIETNLVIATRIAMTIAESIVLLLTCVKTRRAWLSSKKNRSSASLADVLFENGCACFFAATVIQALVLLFELLPSIDKDRFTGDWGALRDALMTVVLSRFLLDLSRFGANADEALDDPRGILTTQWSDDSPDMLSLYSLDEEYGGRGFHRDAGDTHSVEQDVA</sequence>
<protein>
    <recommendedName>
        <fullName evidence="2">DUF6533 domain-containing protein</fullName>
    </recommendedName>
</protein>
<evidence type="ECO:0000313" key="3">
    <source>
        <dbReference type="EMBL" id="TBU23781.1"/>
    </source>
</evidence>
<feature type="transmembrane region" description="Helical" evidence="1">
    <location>
        <begin position="15"/>
        <end position="32"/>
    </location>
</feature>
<keyword evidence="1" id="KW-1133">Transmembrane helix</keyword>
<gene>
    <name evidence="3" type="ORF">BD311DRAFT_767843</name>
</gene>
<dbReference type="Proteomes" id="UP000292957">
    <property type="component" value="Unassembled WGS sequence"/>
</dbReference>
<dbReference type="OrthoDB" id="2756746at2759"/>
<evidence type="ECO:0000256" key="1">
    <source>
        <dbReference type="SAM" id="Phobius"/>
    </source>
</evidence>
<keyword evidence="1" id="KW-0812">Transmembrane</keyword>
<proteinExistence type="predicted"/>
<feature type="transmembrane region" description="Helical" evidence="1">
    <location>
        <begin position="169"/>
        <end position="190"/>
    </location>
</feature>
<feature type="transmembrane region" description="Helical" evidence="1">
    <location>
        <begin position="121"/>
        <end position="142"/>
    </location>
</feature>